<dbReference type="EMBL" id="MT144997">
    <property type="protein sequence ID" value="QJI02390.1"/>
    <property type="molecule type" value="Genomic_DNA"/>
</dbReference>
<evidence type="ECO:0000313" key="2">
    <source>
        <dbReference type="EMBL" id="QJI02390.1"/>
    </source>
</evidence>
<sequence length="82" mass="9437">MNDLIKITGLWLNRTKDGRDYFSGRFGDARILIFENRERASDKMPTHTLFIAPSMAKVQQDQGSRQESPTNSYKPSDNEVPF</sequence>
<protein>
    <submittedName>
        <fullName evidence="2">Uncharacterized protein</fullName>
    </submittedName>
</protein>
<name>A0A6M3XWX5_9ZZZZ</name>
<accession>A0A6M3XWX5</accession>
<feature type="region of interest" description="Disordered" evidence="1">
    <location>
        <begin position="55"/>
        <end position="82"/>
    </location>
</feature>
<reference evidence="2" key="1">
    <citation type="submission" date="2020-03" db="EMBL/GenBank/DDBJ databases">
        <title>The deep terrestrial virosphere.</title>
        <authorList>
            <person name="Holmfeldt K."/>
            <person name="Nilsson E."/>
            <person name="Simone D."/>
            <person name="Lopez-Fernandez M."/>
            <person name="Wu X."/>
            <person name="de Brujin I."/>
            <person name="Lundin D."/>
            <person name="Andersson A."/>
            <person name="Bertilsson S."/>
            <person name="Dopson M."/>
        </authorList>
    </citation>
    <scope>NUCLEOTIDE SEQUENCE</scope>
    <source>
        <strain evidence="2">TM448B03170</strain>
    </source>
</reference>
<evidence type="ECO:0000256" key="1">
    <source>
        <dbReference type="SAM" id="MobiDB-lite"/>
    </source>
</evidence>
<organism evidence="2">
    <name type="scientific">viral metagenome</name>
    <dbReference type="NCBI Taxonomy" id="1070528"/>
    <lineage>
        <taxon>unclassified sequences</taxon>
        <taxon>metagenomes</taxon>
        <taxon>organismal metagenomes</taxon>
    </lineage>
</organism>
<dbReference type="AlphaFoldDB" id="A0A6M3XWX5"/>
<proteinExistence type="predicted"/>
<feature type="compositionally biased region" description="Polar residues" evidence="1">
    <location>
        <begin position="57"/>
        <end position="75"/>
    </location>
</feature>
<gene>
    <name evidence="2" type="ORF">TM448B03170_0009</name>
</gene>